<evidence type="ECO:0008006" key="5">
    <source>
        <dbReference type="Google" id="ProtNLM"/>
    </source>
</evidence>
<protein>
    <recommendedName>
        <fullName evidence="5">Outer membrane protein</fullName>
    </recommendedName>
</protein>
<dbReference type="EMBL" id="QBIU01000001">
    <property type="protein sequence ID" value="MWV69520.1"/>
    <property type="molecule type" value="Genomic_DNA"/>
</dbReference>
<sequence>MKKLLLIIAFFGVMSAESSLMKQGFYFSIGHSTSYFNFNEFDKTNNDAFIMRMDTLAVGVNAGVGFVGASFKAELNIDSNIGGGLYTGGDYYTGARKRSYDFHSFHHADVILGYNVLRSFERVSLYLQSGVSYLFSRNESSTLERVQGYLSIPFGLEGQVKLGETWSFDYMGRYNLFLLGHHISRGNGYGMNGDLNTLQKTGWGAKAMIGFSRVNKDSKITSYHLVYEYFYKDDSPAANLFSYVTGVPSNPREPRSTQHIFTFEYTWRF</sequence>
<comment type="caution">
    <text evidence="2">The sequence shown here is derived from an EMBL/GenBank/DDBJ whole genome shotgun (WGS) entry which is preliminary data.</text>
</comment>
<reference evidence="2 3" key="1">
    <citation type="journal article" date="2014" name="Genome Announc.">
        <title>Draft genome sequences of eight enterohepatic helicobacter species isolated from both laboratory and wild rodents.</title>
        <authorList>
            <person name="Sheh A."/>
            <person name="Shen Z."/>
            <person name="Fox J.G."/>
        </authorList>
    </citation>
    <scope>NUCLEOTIDE SEQUENCE [LARGE SCALE GENOMIC DNA]</scope>
    <source>
        <strain evidence="2 3">MIT 97-6194</strain>
    </source>
</reference>
<dbReference type="AlphaFoldDB" id="A0A347VTB9"/>
<dbReference type="Proteomes" id="UP000029714">
    <property type="component" value="Unassembled WGS sequence"/>
</dbReference>
<gene>
    <name evidence="1" type="ORF">DCO61_05730</name>
    <name evidence="2" type="ORF">LS64_010100</name>
</gene>
<dbReference type="OrthoDB" id="5329395at2"/>
<dbReference type="RefSeq" id="WP_034569484.1">
    <property type="nucleotide sequence ID" value="NZ_JRMP02000019.1"/>
</dbReference>
<keyword evidence="3" id="KW-1185">Reference proteome</keyword>
<evidence type="ECO:0000313" key="3">
    <source>
        <dbReference type="Proteomes" id="UP000029714"/>
    </source>
</evidence>
<reference evidence="1 4" key="4">
    <citation type="submission" date="2019-12" db="EMBL/GenBank/DDBJ databases">
        <title>Multi-Generational Helicobacter saguini Isolates.</title>
        <authorList>
            <person name="Mannion A."/>
            <person name="Shen Z."/>
            <person name="Fox J.G."/>
        </authorList>
    </citation>
    <scope>NUCLEOTIDE SEQUENCE [LARGE SCALE GENOMIC DNA]</scope>
    <source>
        <strain evidence="1">16-048</strain>
        <strain evidence="4">16-048 (F4)</strain>
    </source>
</reference>
<accession>A0A347VTB9</accession>
<dbReference type="EMBL" id="JRMP02000019">
    <property type="protein sequence ID" value="TLD92533.1"/>
    <property type="molecule type" value="Genomic_DNA"/>
</dbReference>
<dbReference type="Proteomes" id="UP000477070">
    <property type="component" value="Unassembled WGS sequence"/>
</dbReference>
<proteinExistence type="predicted"/>
<reference evidence="2 3" key="2">
    <citation type="journal article" date="2016" name="Infect. Immun.">
        <title>Helicobacter saguini, a Novel Helicobacter Isolated from Cotton-Top Tamarins with Ulcerative Colitis, Has Proinflammatory Properties and Induces Typhlocolitis and Dysplasia in Gnotobiotic IL-10-/- Mice.</title>
        <authorList>
            <person name="Shen Z."/>
            <person name="Mannion A."/>
            <person name="Whary M.T."/>
            <person name="Muthupalani S."/>
            <person name="Sheh A."/>
            <person name="Feng Y."/>
            <person name="Gong G."/>
            <person name="Vandamme P."/>
            <person name="Holcombe H.R."/>
            <person name="Paster B.J."/>
            <person name="Fox J.G."/>
        </authorList>
    </citation>
    <scope>NUCLEOTIDE SEQUENCE [LARGE SCALE GENOMIC DNA]</scope>
    <source>
        <strain evidence="2 3">MIT 97-6194</strain>
    </source>
</reference>
<evidence type="ECO:0000313" key="4">
    <source>
        <dbReference type="Proteomes" id="UP000477070"/>
    </source>
</evidence>
<evidence type="ECO:0000313" key="1">
    <source>
        <dbReference type="EMBL" id="MWV69520.1"/>
    </source>
</evidence>
<evidence type="ECO:0000313" key="2">
    <source>
        <dbReference type="EMBL" id="TLD92533.1"/>
    </source>
</evidence>
<name>A0A347VTB9_9HELI</name>
<reference evidence="2" key="3">
    <citation type="submission" date="2018-04" db="EMBL/GenBank/DDBJ databases">
        <authorList>
            <person name="Sheh A."/>
            <person name="Shen Z."/>
            <person name="Mannion A.J."/>
            <person name="Fox J.G."/>
        </authorList>
    </citation>
    <scope>NUCLEOTIDE SEQUENCE</scope>
    <source>
        <strain evidence="2">MIT 97-6194</strain>
    </source>
</reference>
<organism evidence="2 3">
    <name type="scientific">Helicobacter saguini</name>
    <dbReference type="NCBI Taxonomy" id="1548018"/>
    <lineage>
        <taxon>Bacteria</taxon>
        <taxon>Pseudomonadati</taxon>
        <taxon>Campylobacterota</taxon>
        <taxon>Epsilonproteobacteria</taxon>
        <taxon>Campylobacterales</taxon>
        <taxon>Helicobacteraceae</taxon>
        <taxon>Helicobacter</taxon>
    </lineage>
</organism>